<evidence type="ECO:0000256" key="3">
    <source>
        <dbReference type="ARBA" id="ARBA00022692"/>
    </source>
</evidence>
<feature type="transmembrane region" description="Helical" evidence="6">
    <location>
        <begin position="185"/>
        <end position="211"/>
    </location>
</feature>
<dbReference type="InterPro" id="IPR020846">
    <property type="entry name" value="MFS_dom"/>
</dbReference>
<keyword evidence="5 6" id="KW-0472">Membrane</keyword>
<feature type="transmembrane region" description="Helical" evidence="6">
    <location>
        <begin position="274"/>
        <end position="292"/>
    </location>
</feature>
<name>A0A5B7X4K3_9FLAO</name>
<dbReference type="SUPFAM" id="SSF103473">
    <property type="entry name" value="MFS general substrate transporter"/>
    <property type="match status" value="1"/>
</dbReference>
<accession>A0A5B7X4K3</accession>
<dbReference type="Pfam" id="PF07690">
    <property type="entry name" value="MFS_1"/>
    <property type="match status" value="1"/>
</dbReference>
<keyword evidence="4 6" id="KW-1133">Transmembrane helix</keyword>
<feature type="transmembrane region" description="Helical" evidence="6">
    <location>
        <begin position="12"/>
        <end position="31"/>
    </location>
</feature>
<dbReference type="GO" id="GO:0005886">
    <property type="term" value="C:plasma membrane"/>
    <property type="evidence" value="ECO:0007669"/>
    <property type="project" value="UniProtKB-SubCell"/>
</dbReference>
<keyword evidence="9" id="KW-1185">Reference proteome</keyword>
<evidence type="ECO:0000256" key="5">
    <source>
        <dbReference type="ARBA" id="ARBA00023136"/>
    </source>
</evidence>
<feature type="transmembrane region" description="Helical" evidence="6">
    <location>
        <begin position="353"/>
        <end position="374"/>
    </location>
</feature>
<comment type="subcellular location">
    <subcellularLocation>
        <location evidence="1">Cell inner membrane</location>
        <topology evidence="1">Multi-pass membrane protein</topology>
    </subcellularLocation>
</comment>
<evidence type="ECO:0000259" key="7">
    <source>
        <dbReference type="PROSITE" id="PS50850"/>
    </source>
</evidence>
<dbReference type="Gene3D" id="1.20.1250.20">
    <property type="entry name" value="MFS general substrate transporter like domains"/>
    <property type="match status" value="2"/>
</dbReference>
<evidence type="ECO:0000256" key="2">
    <source>
        <dbReference type="ARBA" id="ARBA00022475"/>
    </source>
</evidence>
<evidence type="ECO:0000256" key="1">
    <source>
        <dbReference type="ARBA" id="ARBA00004429"/>
    </source>
</evidence>
<keyword evidence="3 6" id="KW-0812">Transmembrane</keyword>
<dbReference type="PANTHER" id="PTHR43702:SF12">
    <property type="entry name" value="N-ACETYL GLUCOSAMINE TRANSPORTER NAGP"/>
    <property type="match status" value="1"/>
</dbReference>
<feature type="transmembrane region" description="Helical" evidence="6">
    <location>
        <begin position="386"/>
        <end position="408"/>
    </location>
</feature>
<dbReference type="InterPro" id="IPR036259">
    <property type="entry name" value="MFS_trans_sf"/>
</dbReference>
<dbReference type="InterPro" id="IPR011701">
    <property type="entry name" value="MFS"/>
</dbReference>
<organism evidence="8 9">
    <name type="scientific">Antarcticibacterium flavum</name>
    <dbReference type="NCBI Taxonomy" id="2058175"/>
    <lineage>
        <taxon>Bacteria</taxon>
        <taxon>Pseudomonadati</taxon>
        <taxon>Bacteroidota</taxon>
        <taxon>Flavobacteriia</taxon>
        <taxon>Flavobacteriales</taxon>
        <taxon>Flavobacteriaceae</taxon>
        <taxon>Antarcticibacterium</taxon>
    </lineage>
</organism>
<feature type="transmembrane region" description="Helical" evidence="6">
    <location>
        <begin position="232"/>
        <end position="254"/>
    </location>
</feature>
<evidence type="ECO:0000313" key="9">
    <source>
        <dbReference type="Proteomes" id="UP000309016"/>
    </source>
</evidence>
<dbReference type="EMBL" id="CP040812">
    <property type="protein sequence ID" value="QCY69648.1"/>
    <property type="molecule type" value="Genomic_DNA"/>
</dbReference>
<dbReference type="GO" id="GO:0022857">
    <property type="term" value="F:transmembrane transporter activity"/>
    <property type="evidence" value="ECO:0007669"/>
    <property type="project" value="InterPro"/>
</dbReference>
<evidence type="ECO:0000256" key="4">
    <source>
        <dbReference type="ARBA" id="ARBA00022989"/>
    </source>
</evidence>
<feature type="transmembrane region" description="Helical" evidence="6">
    <location>
        <begin position="103"/>
        <end position="122"/>
    </location>
</feature>
<keyword evidence="2" id="KW-1003">Cell membrane</keyword>
<reference evidence="8 9" key="1">
    <citation type="submission" date="2019-06" db="EMBL/GenBank/DDBJ databases">
        <title>Complete genome sequence of Antarcticibacterium flavum KCTC 52984T from an Antarctic marine sediment.</title>
        <authorList>
            <person name="Lee Y.M."/>
            <person name="Shin S.C."/>
        </authorList>
    </citation>
    <scope>NUCLEOTIDE SEQUENCE [LARGE SCALE GENOMIC DNA]</scope>
    <source>
        <strain evidence="8 9">KCTC 52984</strain>
    </source>
</reference>
<feature type="transmembrane region" description="Helical" evidence="6">
    <location>
        <begin position="299"/>
        <end position="316"/>
    </location>
</feature>
<dbReference type="RefSeq" id="WP_139066213.1">
    <property type="nucleotide sequence ID" value="NZ_CP040812.1"/>
</dbReference>
<feature type="transmembrane region" description="Helical" evidence="6">
    <location>
        <begin position="322"/>
        <end position="346"/>
    </location>
</feature>
<evidence type="ECO:0000256" key="6">
    <source>
        <dbReference type="SAM" id="Phobius"/>
    </source>
</evidence>
<protein>
    <submittedName>
        <fullName evidence="8">Sugar MFS transporter</fullName>
    </submittedName>
</protein>
<sequence length="423" mass="46431">MNKVSTSPKYYHIVVLVIVIFFVISFITNILNSIIADVKESFDLSLTLTGFLPFSFFIAYGVMSIPAGFLAEKYSNKILLSAAFLLMAVTSLSFVIFPGYLVFSLTLFVLGCCMAVLQVIINPMLRVAGGEEHFAFNSVLAQLFFGLASFASPFLYKYLVNTSATNVDNTAALLRSFVPVNLPWVALYIVFAAISLCLLVIVLVTKYPIFIKNEDERAGSFDSYLQLLKSRWVLLYFLGIFCYVGTEQGVGNWISQFLLQYHDLDPRTVGANTVAYFWAMLTAGCLLGLLLLKFMDSRKVLILATVITILSLIAALTGTANIALIAFPLIGFFISVMWSIIFSLALNSTASNHGALSGILCTGIAGGAIFPFIVGSIGEITSLKTGLFFLILPLIFILTIGFWSKPIVNNKVFSFKKQTKTLV</sequence>
<feature type="transmembrane region" description="Helical" evidence="6">
    <location>
        <begin position="51"/>
        <end position="71"/>
    </location>
</feature>
<dbReference type="Proteomes" id="UP000309016">
    <property type="component" value="Chromosome"/>
</dbReference>
<evidence type="ECO:0000313" key="8">
    <source>
        <dbReference type="EMBL" id="QCY69648.1"/>
    </source>
</evidence>
<dbReference type="PANTHER" id="PTHR43702">
    <property type="entry name" value="L-FUCOSE-PROTON SYMPORTER"/>
    <property type="match status" value="1"/>
</dbReference>
<feature type="transmembrane region" description="Helical" evidence="6">
    <location>
        <begin position="134"/>
        <end position="156"/>
    </location>
</feature>
<proteinExistence type="predicted"/>
<dbReference type="KEGG" id="afla:FHG64_09685"/>
<dbReference type="AlphaFoldDB" id="A0A5B7X4K3"/>
<dbReference type="PROSITE" id="PS50850">
    <property type="entry name" value="MFS"/>
    <property type="match status" value="1"/>
</dbReference>
<feature type="transmembrane region" description="Helical" evidence="6">
    <location>
        <begin position="78"/>
        <end position="97"/>
    </location>
</feature>
<dbReference type="InterPro" id="IPR050375">
    <property type="entry name" value="MFS_TsgA-like"/>
</dbReference>
<dbReference type="OrthoDB" id="3225787at2"/>
<gene>
    <name evidence="8" type="ORF">FHG64_09685</name>
</gene>
<feature type="domain" description="Major facilitator superfamily (MFS) profile" evidence="7">
    <location>
        <begin position="13"/>
        <end position="411"/>
    </location>
</feature>